<keyword evidence="3" id="KW-1185">Reference proteome</keyword>
<comment type="caution">
    <text evidence="2">The sequence shown here is derived from an EMBL/GenBank/DDBJ whole genome shotgun (WGS) entry which is preliminary data.</text>
</comment>
<sequence>MRALKISLISLAAVLAACSGEQQELQQWLDQEKASSKPSVQPIAAPKKFVPEPYLVAGEIDPFSNQKLSAGAKLDQRQSSSLLESEMRRRKDPLEAYPLDSMTMVGSVVKQGRPHALVKVENLLYYVKQGEYLGQNYGRVTKIGETDLTLREIVQDSAGEWIERTSTLQLQENAR</sequence>
<dbReference type="Proteomes" id="UP000672097">
    <property type="component" value="Unassembled WGS sequence"/>
</dbReference>
<dbReference type="Gene3D" id="2.30.30.830">
    <property type="match status" value="1"/>
</dbReference>
<dbReference type="InterPro" id="IPR007446">
    <property type="entry name" value="PilP"/>
</dbReference>
<dbReference type="EMBL" id="JAGQDG010000008">
    <property type="protein sequence ID" value="MBQ0937444.1"/>
    <property type="molecule type" value="Genomic_DNA"/>
</dbReference>
<feature type="region of interest" description="Disordered" evidence="1">
    <location>
        <begin position="69"/>
        <end position="88"/>
    </location>
</feature>
<dbReference type="PROSITE" id="PS51257">
    <property type="entry name" value="PROKAR_LIPOPROTEIN"/>
    <property type="match status" value="1"/>
</dbReference>
<evidence type="ECO:0000313" key="3">
    <source>
        <dbReference type="Proteomes" id="UP000672097"/>
    </source>
</evidence>
<reference evidence="2 3" key="1">
    <citation type="submission" date="2021-04" db="EMBL/GenBank/DDBJ databases">
        <title>The genome sequence of type strain Ideonella paludis KCTC 32238.</title>
        <authorList>
            <person name="Liu Y."/>
        </authorList>
    </citation>
    <scope>NUCLEOTIDE SEQUENCE [LARGE SCALE GENOMIC DNA]</scope>
    <source>
        <strain evidence="2 3">KCTC 32238</strain>
    </source>
</reference>
<accession>A0ABS5E2B2</accession>
<dbReference type="Pfam" id="PF04351">
    <property type="entry name" value="PilP"/>
    <property type="match status" value="1"/>
</dbReference>
<dbReference type="PIRSF" id="PIRSF016481">
    <property type="entry name" value="Pilus_assembly_PilP"/>
    <property type="match status" value="1"/>
</dbReference>
<protein>
    <submittedName>
        <fullName evidence="2">Pilus assembly protein PilP</fullName>
    </submittedName>
</protein>
<evidence type="ECO:0000313" key="2">
    <source>
        <dbReference type="EMBL" id="MBQ0937444.1"/>
    </source>
</evidence>
<name>A0ABS5E2B2_9BURK</name>
<gene>
    <name evidence="2" type="ORF">KAK11_19115</name>
</gene>
<proteinExistence type="predicted"/>
<evidence type="ECO:0000256" key="1">
    <source>
        <dbReference type="SAM" id="MobiDB-lite"/>
    </source>
</evidence>
<organism evidence="2 3">
    <name type="scientific">Ideonella paludis</name>
    <dbReference type="NCBI Taxonomy" id="1233411"/>
    <lineage>
        <taxon>Bacteria</taxon>
        <taxon>Pseudomonadati</taxon>
        <taxon>Pseudomonadota</taxon>
        <taxon>Betaproteobacteria</taxon>
        <taxon>Burkholderiales</taxon>
        <taxon>Sphaerotilaceae</taxon>
        <taxon>Ideonella</taxon>
    </lineage>
</organism>